<proteinExistence type="predicted"/>
<keyword evidence="1" id="KW-0805">Transcription regulation</keyword>
<dbReference type="GO" id="GO:0003700">
    <property type="term" value="F:DNA-binding transcription factor activity"/>
    <property type="evidence" value="ECO:0007669"/>
    <property type="project" value="InterPro"/>
</dbReference>
<keyword evidence="3" id="KW-0804">Transcription</keyword>
<comment type="caution">
    <text evidence="5">The sequence shown here is derived from an EMBL/GenBank/DDBJ whole genome shotgun (WGS) entry which is preliminary data.</text>
</comment>
<dbReference type="Pfam" id="PF01022">
    <property type="entry name" value="HTH_5"/>
    <property type="match status" value="1"/>
</dbReference>
<dbReference type="InterPro" id="IPR036390">
    <property type="entry name" value="WH_DNA-bd_sf"/>
</dbReference>
<dbReference type="InterPro" id="IPR011991">
    <property type="entry name" value="ArsR-like_HTH"/>
</dbReference>
<dbReference type="Gene3D" id="1.10.10.10">
    <property type="entry name" value="Winged helix-like DNA-binding domain superfamily/Winged helix DNA-binding domain"/>
    <property type="match status" value="1"/>
</dbReference>
<organism evidence="5 6">
    <name type="scientific">Candidatus Egerieisoma faecipullorum</name>
    <dbReference type="NCBI Taxonomy" id="2840963"/>
    <lineage>
        <taxon>Bacteria</taxon>
        <taxon>Bacillati</taxon>
        <taxon>Bacillota</taxon>
        <taxon>Clostridia</taxon>
        <taxon>Eubacteriales</taxon>
        <taxon>Clostridiaceae</taxon>
        <taxon>Clostridiaceae incertae sedis</taxon>
        <taxon>Candidatus Egerieisoma</taxon>
    </lineage>
</organism>
<feature type="domain" description="HTH arsR-type" evidence="4">
    <location>
        <begin position="11"/>
        <end position="108"/>
    </location>
</feature>
<name>A0A9D1IAE0_9CLOT</name>
<dbReference type="SUPFAM" id="SSF46785">
    <property type="entry name" value="Winged helix' DNA-binding domain"/>
    <property type="match status" value="1"/>
</dbReference>
<dbReference type="PROSITE" id="PS50987">
    <property type="entry name" value="HTH_ARSR_2"/>
    <property type="match status" value="1"/>
</dbReference>
<dbReference type="InterPro" id="IPR001845">
    <property type="entry name" value="HTH_ArsR_DNA-bd_dom"/>
</dbReference>
<protein>
    <submittedName>
        <fullName evidence="5">Winged helix-turn-helix transcriptional regulator</fullName>
    </submittedName>
</protein>
<dbReference type="Proteomes" id="UP000824089">
    <property type="component" value="Unassembled WGS sequence"/>
</dbReference>
<dbReference type="PANTHER" id="PTHR43132">
    <property type="entry name" value="ARSENICAL RESISTANCE OPERON REPRESSOR ARSR-RELATED"/>
    <property type="match status" value="1"/>
</dbReference>
<evidence type="ECO:0000259" key="4">
    <source>
        <dbReference type="PROSITE" id="PS50987"/>
    </source>
</evidence>
<gene>
    <name evidence="5" type="ORF">IAD50_07810</name>
</gene>
<dbReference type="InterPro" id="IPR036388">
    <property type="entry name" value="WH-like_DNA-bd_sf"/>
</dbReference>
<dbReference type="CDD" id="cd00090">
    <property type="entry name" value="HTH_ARSR"/>
    <property type="match status" value="1"/>
</dbReference>
<dbReference type="AlphaFoldDB" id="A0A9D1IAE0"/>
<dbReference type="PANTHER" id="PTHR43132:SF6">
    <property type="entry name" value="HTH-TYPE TRANSCRIPTIONAL REPRESSOR CZRA"/>
    <property type="match status" value="1"/>
</dbReference>
<dbReference type="SMART" id="SM00418">
    <property type="entry name" value="HTH_ARSR"/>
    <property type="match status" value="1"/>
</dbReference>
<dbReference type="EMBL" id="DVMM01000169">
    <property type="protein sequence ID" value="HIU30183.1"/>
    <property type="molecule type" value="Genomic_DNA"/>
</dbReference>
<dbReference type="InterPro" id="IPR051011">
    <property type="entry name" value="Metal_resp_trans_reg"/>
</dbReference>
<keyword evidence="2" id="KW-0238">DNA-binding</keyword>
<accession>A0A9D1IAE0</accession>
<sequence>MDECRARRQSLADEFKALQSFFAALGDETRQQIFLALLEHETVGMRVPEITRRTHLSRPAVSHHLRVLRDAGLVNIHRQGAMNYYYVDANLSKWSEIKALVDHVCRVAGDAARAHYPRLEE</sequence>
<reference evidence="5" key="2">
    <citation type="journal article" date="2021" name="PeerJ">
        <title>Extensive microbial diversity within the chicken gut microbiome revealed by metagenomics and culture.</title>
        <authorList>
            <person name="Gilroy R."/>
            <person name="Ravi A."/>
            <person name="Getino M."/>
            <person name="Pursley I."/>
            <person name="Horton D.L."/>
            <person name="Alikhan N.F."/>
            <person name="Baker D."/>
            <person name="Gharbi K."/>
            <person name="Hall N."/>
            <person name="Watson M."/>
            <person name="Adriaenssens E.M."/>
            <person name="Foster-Nyarko E."/>
            <person name="Jarju S."/>
            <person name="Secka A."/>
            <person name="Antonio M."/>
            <person name="Oren A."/>
            <person name="Chaudhuri R.R."/>
            <person name="La Ragione R."/>
            <person name="Hildebrand F."/>
            <person name="Pallen M.J."/>
        </authorList>
    </citation>
    <scope>NUCLEOTIDE SEQUENCE</scope>
    <source>
        <strain evidence="5">CHK195-4489</strain>
    </source>
</reference>
<evidence type="ECO:0000256" key="3">
    <source>
        <dbReference type="ARBA" id="ARBA00023163"/>
    </source>
</evidence>
<dbReference type="GO" id="GO:0003677">
    <property type="term" value="F:DNA binding"/>
    <property type="evidence" value="ECO:0007669"/>
    <property type="project" value="UniProtKB-KW"/>
</dbReference>
<evidence type="ECO:0000313" key="5">
    <source>
        <dbReference type="EMBL" id="HIU30183.1"/>
    </source>
</evidence>
<evidence type="ECO:0000313" key="6">
    <source>
        <dbReference type="Proteomes" id="UP000824089"/>
    </source>
</evidence>
<dbReference type="NCBIfam" id="NF033788">
    <property type="entry name" value="HTH_metalloreg"/>
    <property type="match status" value="1"/>
</dbReference>
<reference evidence="5" key="1">
    <citation type="submission" date="2020-10" db="EMBL/GenBank/DDBJ databases">
        <authorList>
            <person name="Gilroy R."/>
        </authorList>
    </citation>
    <scope>NUCLEOTIDE SEQUENCE</scope>
    <source>
        <strain evidence="5">CHK195-4489</strain>
    </source>
</reference>
<dbReference type="PRINTS" id="PR00778">
    <property type="entry name" value="HTHARSR"/>
</dbReference>
<evidence type="ECO:0000256" key="2">
    <source>
        <dbReference type="ARBA" id="ARBA00023125"/>
    </source>
</evidence>
<evidence type="ECO:0000256" key="1">
    <source>
        <dbReference type="ARBA" id="ARBA00023015"/>
    </source>
</evidence>